<dbReference type="Proteomes" id="UP000298663">
    <property type="component" value="Unassembled WGS sequence"/>
</dbReference>
<proteinExistence type="predicted"/>
<evidence type="ECO:0000313" key="2">
    <source>
        <dbReference type="Proteomes" id="UP000298663"/>
    </source>
</evidence>
<gene>
    <name evidence="1" type="ORF">L596_022384</name>
</gene>
<reference evidence="1 2" key="2">
    <citation type="journal article" date="2019" name="G3 (Bethesda)">
        <title>Hybrid Assembly of the Genome of the Entomopathogenic Nematode Steinernema carpocapsae Identifies the X-Chromosome.</title>
        <authorList>
            <person name="Serra L."/>
            <person name="Macchietto M."/>
            <person name="Macias-Munoz A."/>
            <person name="McGill C.J."/>
            <person name="Rodriguez I.M."/>
            <person name="Rodriguez B."/>
            <person name="Murad R."/>
            <person name="Mortazavi A."/>
        </authorList>
    </citation>
    <scope>NUCLEOTIDE SEQUENCE [LARGE SCALE GENOMIC DNA]</scope>
    <source>
        <strain evidence="1 2">ALL</strain>
    </source>
</reference>
<accession>A0A4V6A067</accession>
<evidence type="ECO:0000313" key="1">
    <source>
        <dbReference type="EMBL" id="TKR70345.1"/>
    </source>
</evidence>
<sequence length="126" mass="14120">MRSSQALSRFLPPSEQASFSSFFLQVSGRAFGSFPSIGSLSKQMSPSKIAFCLLLLFYAASIVDSITRGTRPTARKWTTPYVIKYNPNDYYDDYFEEKNINVKKRSKSDETTALSVALLVMLGIHS</sequence>
<dbReference type="AlphaFoldDB" id="A0A4V6A067"/>
<comment type="caution">
    <text evidence="1">The sequence shown here is derived from an EMBL/GenBank/DDBJ whole genome shotgun (WGS) entry which is preliminary data.</text>
</comment>
<dbReference type="EMBL" id="AZBU02000007">
    <property type="protein sequence ID" value="TKR70345.1"/>
    <property type="molecule type" value="Genomic_DNA"/>
</dbReference>
<name>A0A4V6A067_STECR</name>
<organism evidence="1 2">
    <name type="scientific">Steinernema carpocapsae</name>
    <name type="common">Entomopathogenic nematode</name>
    <dbReference type="NCBI Taxonomy" id="34508"/>
    <lineage>
        <taxon>Eukaryota</taxon>
        <taxon>Metazoa</taxon>
        <taxon>Ecdysozoa</taxon>
        <taxon>Nematoda</taxon>
        <taxon>Chromadorea</taxon>
        <taxon>Rhabditida</taxon>
        <taxon>Tylenchina</taxon>
        <taxon>Panagrolaimomorpha</taxon>
        <taxon>Strongyloidoidea</taxon>
        <taxon>Steinernematidae</taxon>
        <taxon>Steinernema</taxon>
    </lineage>
</organism>
<keyword evidence="2" id="KW-1185">Reference proteome</keyword>
<reference evidence="1 2" key="1">
    <citation type="journal article" date="2015" name="Genome Biol.">
        <title>Comparative genomics of Steinernema reveals deeply conserved gene regulatory networks.</title>
        <authorList>
            <person name="Dillman A.R."/>
            <person name="Macchietto M."/>
            <person name="Porter C.F."/>
            <person name="Rogers A."/>
            <person name="Williams B."/>
            <person name="Antoshechkin I."/>
            <person name="Lee M.M."/>
            <person name="Goodwin Z."/>
            <person name="Lu X."/>
            <person name="Lewis E.E."/>
            <person name="Goodrich-Blair H."/>
            <person name="Stock S.P."/>
            <person name="Adams B.J."/>
            <person name="Sternberg P.W."/>
            <person name="Mortazavi A."/>
        </authorList>
    </citation>
    <scope>NUCLEOTIDE SEQUENCE [LARGE SCALE GENOMIC DNA]</scope>
    <source>
        <strain evidence="1 2">ALL</strain>
    </source>
</reference>
<protein>
    <submittedName>
        <fullName evidence="1">Uncharacterized protein</fullName>
    </submittedName>
</protein>